<feature type="domain" description="F5/8 type C" evidence="3">
    <location>
        <begin position="497"/>
        <end position="603"/>
    </location>
</feature>
<evidence type="ECO:0000256" key="1">
    <source>
        <dbReference type="ARBA" id="ARBA00004196"/>
    </source>
</evidence>
<proteinExistence type="predicted"/>
<name>A0A7X4YQQ5_9BACL</name>
<dbReference type="Pfam" id="PF09479">
    <property type="entry name" value="Flg_new"/>
    <property type="match status" value="1"/>
</dbReference>
<dbReference type="InterPro" id="IPR000421">
    <property type="entry name" value="FA58C"/>
</dbReference>
<keyword evidence="2" id="KW-0732">Signal</keyword>
<dbReference type="OrthoDB" id="1089471at2"/>
<accession>A0A7X4YQQ5</accession>
<dbReference type="Gene3D" id="2.60.120.260">
    <property type="entry name" value="Galactose-binding domain-like"/>
    <property type="match status" value="3"/>
</dbReference>
<reference evidence="4 5" key="1">
    <citation type="submission" date="2020-01" db="EMBL/GenBank/DDBJ databases">
        <title>Paenibacillus soybeanensis sp. nov. isolated from the nodules of soybean (Glycine max(L.) Merr).</title>
        <authorList>
            <person name="Wang H."/>
        </authorList>
    </citation>
    <scope>NUCLEOTIDE SEQUENCE [LARGE SCALE GENOMIC DNA]</scope>
    <source>
        <strain evidence="4 5">DSM 23054</strain>
    </source>
</reference>
<dbReference type="Pfam" id="PF00754">
    <property type="entry name" value="F5_F8_type_C"/>
    <property type="match status" value="3"/>
</dbReference>
<feature type="domain" description="F5/8 type C" evidence="3">
    <location>
        <begin position="317"/>
        <end position="465"/>
    </location>
</feature>
<feature type="chain" id="PRO_5039702707" description="F5/8 type C domain-containing protein" evidence="2">
    <location>
        <begin position="20"/>
        <end position="605"/>
    </location>
</feature>
<protein>
    <recommendedName>
        <fullName evidence="3">F5/8 type C domain-containing protein</fullName>
    </recommendedName>
</protein>
<dbReference type="EMBL" id="JAAAMU010000008">
    <property type="protein sequence ID" value="NBC70763.1"/>
    <property type="molecule type" value="Genomic_DNA"/>
</dbReference>
<dbReference type="GO" id="GO:0030313">
    <property type="term" value="C:cell envelope"/>
    <property type="evidence" value="ECO:0007669"/>
    <property type="project" value="UniProtKB-SubCell"/>
</dbReference>
<dbReference type="Gene3D" id="2.60.40.4270">
    <property type="entry name" value="Listeria-Bacteroides repeat domain"/>
    <property type="match status" value="1"/>
</dbReference>
<dbReference type="PANTHER" id="PTHR24543">
    <property type="entry name" value="MULTICOPPER OXIDASE-RELATED"/>
    <property type="match status" value="1"/>
</dbReference>
<dbReference type="PROSITE" id="PS50022">
    <property type="entry name" value="FA58C_3"/>
    <property type="match status" value="3"/>
</dbReference>
<dbReference type="NCBIfam" id="TIGR02543">
    <property type="entry name" value="List_Bact_rpt"/>
    <property type="match status" value="1"/>
</dbReference>
<dbReference type="InterPro" id="IPR008979">
    <property type="entry name" value="Galactose-bd-like_sf"/>
</dbReference>
<feature type="domain" description="F5/8 type C" evidence="3">
    <location>
        <begin position="180"/>
        <end position="304"/>
    </location>
</feature>
<sequence>MLAATFIVSLMAFGAPALAGLDEGDVPAQVAVTYDSNGGSLVNPEFVSSPGGKVLFQHTPQRECYSFAGWYYDSALTQAYKASDPIYNSLTLYAKWTASGTTGTCSAAVITSSIGTVSTGGTANETITFGSDIKLAALKAAITPSANATFEIYNADGVTKATTLETGMKIIVTSQTGSSKTTYAITVTSPNVALNRPATADSMCTPSQNAAKAVDDQVSNDSKWCSMSGSRWLQVDLGSVKQVSQFVIRHASEGGQPASYNTKAYNIQISADAKSWSTVVNVNNNTSGVTVDNISDAQARYIRLNVTTPTQTSDAAARIYEFEVYEHQNLALNKPAKADSTCNVSQTAAKAVDGSDTNDSKWCSLSGNRWLQIDLGTVKQVNRFVIKHASEGGETVSYNTKAYNIQVSSDGTAWSTVVKVTGNTASVTVDSIASVSARYIKLNVTTPTQTANQAARIYEFQVFGPSNLAFNKPATVDSTCNAPQTAARAVDGSVINDSKWCSKSSNRWLKIDLGSVKQVNQFVIKHASEGGETAAYNTKAYKILVSTDGTNWTSVVNVTNNTSGISVDKVTVVSARYIKLDVTTPTQTANAAARIYEFEVYGPPN</sequence>
<dbReference type="AlphaFoldDB" id="A0A7X4YQQ5"/>
<dbReference type="InterPro" id="IPR042229">
    <property type="entry name" value="Listeria/Bacterioides_rpt_sf"/>
</dbReference>
<organism evidence="4 5">
    <name type="scientific">Paenibacillus sacheonensis</name>
    <dbReference type="NCBI Taxonomy" id="742054"/>
    <lineage>
        <taxon>Bacteria</taxon>
        <taxon>Bacillati</taxon>
        <taxon>Bacillota</taxon>
        <taxon>Bacilli</taxon>
        <taxon>Bacillales</taxon>
        <taxon>Paenibacillaceae</taxon>
        <taxon>Paenibacillus</taxon>
    </lineage>
</organism>
<comment type="caution">
    <text evidence="4">The sequence shown here is derived from an EMBL/GenBank/DDBJ whole genome shotgun (WGS) entry which is preliminary data.</text>
</comment>
<dbReference type="Proteomes" id="UP000558113">
    <property type="component" value="Unassembled WGS sequence"/>
</dbReference>
<dbReference type="InterPro" id="IPR013378">
    <property type="entry name" value="InlB-like_B-rpt"/>
</dbReference>
<feature type="signal peptide" evidence="2">
    <location>
        <begin position="1"/>
        <end position="19"/>
    </location>
</feature>
<evidence type="ECO:0000313" key="5">
    <source>
        <dbReference type="Proteomes" id="UP000558113"/>
    </source>
</evidence>
<evidence type="ECO:0000256" key="2">
    <source>
        <dbReference type="SAM" id="SignalP"/>
    </source>
</evidence>
<evidence type="ECO:0000259" key="3">
    <source>
        <dbReference type="PROSITE" id="PS50022"/>
    </source>
</evidence>
<dbReference type="RefSeq" id="WP_161700029.1">
    <property type="nucleotide sequence ID" value="NZ_JAAAMU010000008.1"/>
</dbReference>
<gene>
    <name evidence="4" type="ORF">GT003_17310</name>
</gene>
<comment type="subcellular location">
    <subcellularLocation>
        <location evidence="1">Cell envelope</location>
    </subcellularLocation>
</comment>
<evidence type="ECO:0000313" key="4">
    <source>
        <dbReference type="EMBL" id="NBC70763.1"/>
    </source>
</evidence>
<dbReference type="SUPFAM" id="SSF49785">
    <property type="entry name" value="Galactose-binding domain-like"/>
    <property type="match status" value="3"/>
</dbReference>
<keyword evidence="5" id="KW-1185">Reference proteome</keyword>